<evidence type="ECO:0000313" key="10">
    <source>
        <dbReference type="EMBL" id="CAD7634587.1"/>
    </source>
</evidence>
<protein>
    <recommendedName>
        <fullName evidence="1">Elongation factor 1-gamma</fullName>
    </recommendedName>
    <alternativeName>
        <fullName evidence="4">eEF-1B gamma</fullName>
    </alternativeName>
</protein>
<feature type="compositionally biased region" description="Basic and acidic residues" evidence="6">
    <location>
        <begin position="269"/>
        <end position="288"/>
    </location>
</feature>
<feature type="domain" description="EF-1-gamma C-terminal" evidence="7">
    <location>
        <begin position="305"/>
        <end position="463"/>
    </location>
</feature>
<feature type="domain" description="GST C-terminal" evidence="9">
    <location>
        <begin position="110"/>
        <end position="239"/>
    </location>
</feature>
<dbReference type="Pfam" id="PF00043">
    <property type="entry name" value="GST_C"/>
    <property type="match status" value="1"/>
</dbReference>
<dbReference type="SUPFAM" id="SSF89942">
    <property type="entry name" value="eEF1-gamma domain"/>
    <property type="match status" value="1"/>
</dbReference>
<organism evidence="10">
    <name type="scientific">Medioppia subpectinata</name>
    <dbReference type="NCBI Taxonomy" id="1979941"/>
    <lineage>
        <taxon>Eukaryota</taxon>
        <taxon>Metazoa</taxon>
        <taxon>Ecdysozoa</taxon>
        <taxon>Arthropoda</taxon>
        <taxon>Chelicerata</taxon>
        <taxon>Arachnida</taxon>
        <taxon>Acari</taxon>
        <taxon>Acariformes</taxon>
        <taxon>Sarcoptiformes</taxon>
        <taxon>Oribatida</taxon>
        <taxon>Brachypylina</taxon>
        <taxon>Oppioidea</taxon>
        <taxon>Oppiidae</taxon>
        <taxon>Medioppia</taxon>
    </lineage>
</organism>
<dbReference type="InterPro" id="IPR040079">
    <property type="entry name" value="Glutathione_S-Trfase"/>
</dbReference>
<dbReference type="PROSITE" id="PS50404">
    <property type="entry name" value="GST_NTER"/>
    <property type="match status" value="1"/>
</dbReference>
<evidence type="ECO:0000313" key="11">
    <source>
        <dbReference type="Proteomes" id="UP000759131"/>
    </source>
</evidence>
<dbReference type="AlphaFoldDB" id="A0A7R9Q864"/>
<dbReference type="PROSITE" id="PS50405">
    <property type="entry name" value="GST_CTER"/>
    <property type="match status" value="1"/>
</dbReference>
<evidence type="ECO:0000256" key="4">
    <source>
        <dbReference type="ARBA" id="ARBA00030426"/>
    </source>
</evidence>
<dbReference type="FunFam" id="3.30.70.1010:FF:000001">
    <property type="entry name" value="Elongation factor 1-gamma 1"/>
    <property type="match status" value="1"/>
</dbReference>
<dbReference type="InterPro" id="IPR036249">
    <property type="entry name" value="Thioredoxin-like_sf"/>
</dbReference>
<dbReference type="CDD" id="cd03044">
    <property type="entry name" value="GST_N_EF1Bgamma"/>
    <property type="match status" value="1"/>
</dbReference>
<feature type="region of interest" description="Disordered" evidence="6">
    <location>
        <begin position="269"/>
        <end position="306"/>
    </location>
</feature>
<sequence>MIDRIGVWHRLQSRVWITWCNTTSVCSLLKLYTYDNNWRAFKALIASQYSGVAIDVVKDFKLGETNTRPDFLKKFPFGKVPALETKDGHHVIESNAIAYYVSNDQLKGKTDLDKAHVIQWLSFVDNEVNPAAYTWVLPALGALNANKQAVERSKTDTKKILTYLNDLLLSRTYLVGERITLADIVVAVGLLPLYRYVLEPSIRSPYANVNRWFTTLVNQPQFKKVLGDVKLCDKAVTPESARKYSITHSFDAIIICFYKLLAKKSETSAKKDKKEKAPKQEKPKKEAAPDIGGDDDEDMPLEPKSKDPFEAYPKGTWVMDDFKRFYSNNPEEKSIPYFWEKFDADHYSIWYCNYKYADELTLVFMSSNLIGGMYQRLDKMRKNAFGSMILFGEDHKSNIGGIWVWKGHDLAFTLSTDWQVDYESYEWKKLDPKDPKTKTMVKEYFSWEGDFDGKKFNQGKIFK</sequence>
<dbReference type="Proteomes" id="UP000759131">
    <property type="component" value="Unassembled WGS sequence"/>
</dbReference>
<dbReference type="InterPro" id="IPR001662">
    <property type="entry name" value="EF1B_G_C"/>
</dbReference>
<dbReference type="Gene3D" id="3.30.70.1010">
    <property type="entry name" value="Translation elongation factor EF1B, gamma chain, conserved domain"/>
    <property type="match status" value="1"/>
</dbReference>
<dbReference type="SFLD" id="SFLDS00019">
    <property type="entry name" value="Glutathione_Transferase_(cytos"/>
    <property type="match status" value="1"/>
</dbReference>
<dbReference type="FunFam" id="1.20.1050.10:FF:000006">
    <property type="entry name" value="Elongation factor 1 gamma"/>
    <property type="match status" value="1"/>
</dbReference>
<keyword evidence="3 5" id="KW-0648">Protein biosynthesis</keyword>
<dbReference type="Pfam" id="PF00647">
    <property type="entry name" value="EF1G"/>
    <property type="match status" value="1"/>
</dbReference>
<evidence type="ECO:0000259" key="9">
    <source>
        <dbReference type="PROSITE" id="PS50405"/>
    </source>
</evidence>
<keyword evidence="11" id="KW-1185">Reference proteome</keyword>
<reference evidence="10" key="1">
    <citation type="submission" date="2020-11" db="EMBL/GenBank/DDBJ databases">
        <authorList>
            <person name="Tran Van P."/>
        </authorList>
    </citation>
    <scope>NUCLEOTIDE SEQUENCE</scope>
</reference>
<dbReference type="SUPFAM" id="SSF47616">
    <property type="entry name" value="GST C-terminal domain-like"/>
    <property type="match status" value="1"/>
</dbReference>
<dbReference type="InterPro" id="IPR004045">
    <property type="entry name" value="Glutathione_S-Trfase_N"/>
</dbReference>
<dbReference type="Gene3D" id="3.40.30.10">
    <property type="entry name" value="Glutaredoxin"/>
    <property type="match status" value="1"/>
</dbReference>
<dbReference type="GO" id="GO:0003746">
    <property type="term" value="F:translation elongation factor activity"/>
    <property type="evidence" value="ECO:0007669"/>
    <property type="project" value="UniProtKB-UniRule"/>
</dbReference>
<evidence type="ECO:0000259" key="8">
    <source>
        <dbReference type="PROSITE" id="PS50404"/>
    </source>
</evidence>
<dbReference type="EMBL" id="OC869497">
    <property type="protein sequence ID" value="CAD7634587.1"/>
    <property type="molecule type" value="Genomic_DNA"/>
</dbReference>
<dbReference type="FunFam" id="3.40.30.10:FF:000233">
    <property type="entry name" value="Elongation factor 1-gamma"/>
    <property type="match status" value="1"/>
</dbReference>
<evidence type="ECO:0000256" key="6">
    <source>
        <dbReference type="SAM" id="MobiDB-lite"/>
    </source>
</evidence>
<accession>A0A7R9Q864</accession>
<keyword evidence="2 5" id="KW-0251">Elongation factor</keyword>
<dbReference type="SUPFAM" id="SSF52833">
    <property type="entry name" value="Thioredoxin-like"/>
    <property type="match status" value="1"/>
</dbReference>
<evidence type="ECO:0000256" key="3">
    <source>
        <dbReference type="ARBA" id="ARBA00022917"/>
    </source>
</evidence>
<dbReference type="PANTHER" id="PTHR43986:SF1">
    <property type="entry name" value="ELONGATION FACTOR 1-GAMMA"/>
    <property type="match status" value="1"/>
</dbReference>
<dbReference type="Pfam" id="PF02798">
    <property type="entry name" value="GST_N"/>
    <property type="match status" value="1"/>
</dbReference>
<dbReference type="InterPro" id="IPR010987">
    <property type="entry name" value="Glutathione-S-Trfase_C-like"/>
</dbReference>
<dbReference type="CDD" id="cd03181">
    <property type="entry name" value="GST_C_EF1Bgamma_like"/>
    <property type="match status" value="1"/>
</dbReference>
<evidence type="ECO:0000256" key="1">
    <source>
        <dbReference type="ARBA" id="ARBA00022218"/>
    </source>
</evidence>
<evidence type="ECO:0000256" key="5">
    <source>
        <dbReference type="PROSITE-ProRule" id="PRU00519"/>
    </source>
</evidence>
<dbReference type="InterPro" id="IPR004046">
    <property type="entry name" value="GST_C"/>
</dbReference>
<name>A0A7R9Q864_9ACAR</name>
<proteinExistence type="predicted"/>
<dbReference type="PANTHER" id="PTHR43986">
    <property type="entry name" value="ELONGATION FACTOR 1-GAMMA"/>
    <property type="match status" value="1"/>
</dbReference>
<evidence type="ECO:0000259" key="7">
    <source>
        <dbReference type="PROSITE" id="PS50040"/>
    </source>
</evidence>
<dbReference type="InterPro" id="IPR036433">
    <property type="entry name" value="EF1B_G_C_sf"/>
</dbReference>
<feature type="domain" description="GST N-terminal" evidence="8">
    <location>
        <begin position="27"/>
        <end position="109"/>
    </location>
</feature>
<dbReference type="PROSITE" id="PS50040">
    <property type="entry name" value="EF1G_C"/>
    <property type="match status" value="1"/>
</dbReference>
<dbReference type="GO" id="GO:0005737">
    <property type="term" value="C:cytoplasm"/>
    <property type="evidence" value="ECO:0007669"/>
    <property type="project" value="TreeGrafter"/>
</dbReference>
<dbReference type="InterPro" id="IPR036282">
    <property type="entry name" value="Glutathione-S-Trfase_C_sf"/>
</dbReference>
<dbReference type="Gene3D" id="1.20.1050.10">
    <property type="match status" value="1"/>
</dbReference>
<gene>
    <name evidence="10" type="ORF">OSB1V03_LOCUS14983</name>
</gene>
<dbReference type="SMART" id="SM01183">
    <property type="entry name" value="EF1G"/>
    <property type="match status" value="1"/>
</dbReference>
<evidence type="ECO:0000256" key="2">
    <source>
        <dbReference type="ARBA" id="ARBA00022768"/>
    </source>
</evidence>
<dbReference type="InterPro" id="IPR050802">
    <property type="entry name" value="EF-GSTs"/>
</dbReference>
<dbReference type="SFLD" id="SFLDG00358">
    <property type="entry name" value="Main_(cytGST)"/>
    <property type="match status" value="1"/>
</dbReference>
<dbReference type="EMBL" id="CAJPIZ010014922">
    <property type="protein sequence ID" value="CAG2115017.1"/>
    <property type="molecule type" value="Genomic_DNA"/>
</dbReference>
<dbReference type="OrthoDB" id="249703at2759"/>
<dbReference type="GO" id="GO:0005634">
    <property type="term" value="C:nucleus"/>
    <property type="evidence" value="ECO:0007669"/>
    <property type="project" value="TreeGrafter"/>
</dbReference>